<evidence type="ECO:0000313" key="2">
    <source>
        <dbReference type="Proteomes" id="UP000015104"/>
    </source>
</evidence>
<dbReference type="HOGENOM" id="CLU_3126928_0_0_1"/>
<dbReference type="AlphaFoldDB" id="T1L588"/>
<reference evidence="1" key="2">
    <citation type="submission" date="2015-06" db="UniProtKB">
        <authorList>
            <consortium name="EnsemblMetazoa"/>
        </authorList>
    </citation>
    <scope>IDENTIFICATION</scope>
</reference>
<accession>T1L588</accession>
<organism evidence="1 2">
    <name type="scientific">Tetranychus urticae</name>
    <name type="common">Two-spotted spider mite</name>
    <dbReference type="NCBI Taxonomy" id="32264"/>
    <lineage>
        <taxon>Eukaryota</taxon>
        <taxon>Metazoa</taxon>
        <taxon>Ecdysozoa</taxon>
        <taxon>Arthropoda</taxon>
        <taxon>Chelicerata</taxon>
        <taxon>Arachnida</taxon>
        <taxon>Acari</taxon>
        <taxon>Acariformes</taxon>
        <taxon>Trombidiformes</taxon>
        <taxon>Prostigmata</taxon>
        <taxon>Eleutherengona</taxon>
        <taxon>Raphignathae</taxon>
        <taxon>Tetranychoidea</taxon>
        <taxon>Tetranychidae</taxon>
        <taxon>Tetranychus</taxon>
    </lineage>
</organism>
<proteinExistence type="predicted"/>
<keyword evidence="2" id="KW-1185">Reference proteome</keyword>
<dbReference type="EnsemblMetazoa" id="tetur43g00550.1">
    <property type="protein sequence ID" value="tetur43g00550.1"/>
    <property type="gene ID" value="tetur43g00550"/>
</dbReference>
<dbReference type="Proteomes" id="UP000015104">
    <property type="component" value="Unassembled WGS sequence"/>
</dbReference>
<reference evidence="2" key="1">
    <citation type="submission" date="2011-08" db="EMBL/GenBank/DDBJ databases">
        <authorList>
            <person name="Rombauts S."/>
        </authorList>
    </citation>
    <scope>NUCLEOTIDE SEQUENCE</scope>
    <source>
        <strain evidence="2">London</strain>
    </source>
</reference>
<evidence type="ECO:0000313" key="1">
    <source>
        <dbReference type="EnsemblMetazoa" id="tetur43g00550.1"/>
    </source>
</evidence>
<protein>
    <submittedName>
        <fullName evidence="1">Uncharacterized protein</fullName>
    </submittedName>
</protein>
<name>T1L588_TETUR</name>
<sequence length="50" mass="5248">MIEKKEFPLIQVNGQTDVIVMDSDSKPVGAFSGLTAQVAAINVEEIGISG</sequence>
<dbReference type="EMBL" id="CAEY01001223">
    <property type="status" value="NOT_ANNOTATED_CDS"/>
    <property type="molecule type" value="Genomic_DNA"/>
</dbReference>